<proteinExistence type="inferred from homology"/>
<protein>
    <recommendedName>
        <fullName evidence="5">Bifunctional ligase/repressor BirA</fullName>
    </recommendedName>
    <alternativeName>
        <fullName evidence="5">Biotin--[acetyl-CoA-carboxylase] ligase</fullName>
        <ecNumber evidence="5">6.3.4.15</ecNumber>
    </alternativeName>
    <alternativeName>
        <fullName evidence="5">Biotin--protein ligase</fullName>
    </alternativeName>
    <alternativeName>
        <fullName evidence="5">Biotin-[acetyl-CoA carboxylase] synthetase</fullName>
    </alternativeName>
</protein>
<evidence type="ECO:0000256" key="2">
    <source>
        <dbReference type="ARBA" id="ARBA00022741"/>
    </source>
</evidence>
<dbReference type="GO" id="GO:0005524">
    <property type="term" value="F:ATP binding"/>
    <property type="evidence" value="ECO:0007669"/>
    <property type="project" value="UniProtKB-UniRule"/>
</dbReference>
<feature type="DNA-binding region" description="H-T-H motif" evidence="5">
    <location>
        <begin position="20"/>
        <end position="39"/>
    </location>
</feature>
<keyword evidence="1 5" id="KW-0436">Ligase</keyword>
<evidence type="ECO:0000256" key="1">
    <source>
        <dbReference type="ARBA" id="ARBA00022598"/>
    </source>
</evidence>
<dbReference type="InterPro" id="IPR036390">
    <property type="entry name" value="WH_DNA-bd_sf"/>
</dbReference>
<dbReference type="EMBL" id="CP003639">
    <property type="protein sequence ID" value="AFM39203.1"/>
    <property type="molecule type" value="Genomic_DNA"/>
</dbReference>
<dbReference type="Gene3D" id="2.30.30.100">
    <property type="match status" value="1"/>
</dbReference>
<dbReference type="PANTHER" id="PTHR12835">
    <property type="entry name" value="BIOTIN PROTEIN LIGASE"/>
    <property type="match status" value="1"/>
</dbReference>
<feature type="domain" description="BPL/LPL catalytic" evidence="6">
    <location>
        <begin position="59"/>
        <end position="256"/>
    </location>
</feature>
<dbReference type="InterPro" id="IPR030855">
    <property type="entry name" value="Bifunct_BirA"/>
</dbReference>
<dbReference type="InterPro" id="IPR013196">
    <property type="entry name" value="HTH_11"/>
</dbReference>
<dbReference type="InterPro" id="IPR003142">
    <property type="entry name" value="BPL_C"/>
</dbReference>
<comment type="similarity">
    <text evidence="5">Belongs to the biotin--protein ligase family.</text>
</comment>
<dbReference type="OrthoDB" id="9807064at2"/>
<dbReference type="CDD" id="cd16442">
    <property type="entry name" value="BPL"/>
    <property type="match status" value="1"/>
</dbReference>
<dbReference type="PROSITE" id="PS51733">
    <property type="entry name" value="BPL_LPL_CATALYTIC"/>
    <property type="match status" value="1"/>
</dbReference>
<keyword evidence="5" id="KW-0804">Transcription</keyword>
<dbReference type="SUPFAM" id="SSF50037">
    <property type="entry name" value="C-terminal domain of transcriptional repressors"/>
    <property type="match status" value="1"/>
</dbReference>
<dbReference type="HOGENOM" id="CLU_051096_0_0_9"/>
<dbReference type="Pfam" id="PF02237">
    <property type="entry name" value="BPL_C"/>
    <property type="match status" value="1"/>
</dbReference>
<evidence type="ECO:0000256" key="4">
    <source>
        <dbReference type="ARBA" id="ARBA00023267"/>
    </source>
</evidence>
<comment type="catalytic activity">
    <reaction evidence="5">
        <text>biotin + L-lysyl-[protein] + ATP = N(6)-biotinyl-L-lysyl-[protein] + AMP + diphosphate + H(+)</text>
        <dbReference type="Rhea" id="RHEA:11756"/>
        <dbReference type="Rhea" id="RHEA-COMP:9752"/>
        <dbReference type="Rhea" id="RHEA-COMP:10505"/>
        <dbReference type="ChEBI" id="CHEBI:15378"/>
        <dbReference type="ChEBI" id="CHEBI:29969"/>
        <dbReference type="ChEBI" id="CHEBI:30616"/>
        <dbReference type="ChEBI" id="CHEBI:33019"/>
        <dbReference type="ChEBI" id="CHEBI:57586"/>
        <dbReference type="ChEBI" id="CHEBI:83144"/>
        <dbReference type="ChEBI" id="CHEBI:456215"/>
        <dbReference type="EC" id="6.3.4.15"/>
    </reaction>
</comment>
<name>I4D079_DESAJ</name>
<dbReference type="PANTHER" id="PTHR12835:SF5">
    <property type="entry name" value="BIOTIN--PROTEIN LIGASE"/>
    <property type="match status" value="1"/>
</dbReference>
<evidence type="ECO:0000313" key="7">
    <source>
        <dbReference type="EMBL" id="AFM39203.1"/>
    </source>
</evidence>
<comment type="function">
    <text evidence="5">Acts both as a biotin--[acetyl-CoA-carboxylase] ligase and a repressor.</text>
</comment>
<dbReference type="GO" id="GO:0016740">
    <property type="term" value="F:transferase activity"/>
    <property type="evidence" value="ECO:0007669"/>
    <property type="project" value="UniProtKB-ARBA"/>
</dbReference>
<evidence type="ECO:0000256" key="3">
    <source>
        <dbReference type="ARBA" id="ARBA00022840"/>
    </source>
</evidence>
<gene>
    <name evidence="5" type="primary">birA</name>
    <name evidence="7" type="ordered locus">Desaci_0088</name>
</gene>
<dbReference type="SUPFAM" id="SSF55681">
    <property type="entry name" value="Class II aaRS and biotin synthetases"/>
    <property type="match status" value="1"/>
</dbReference>
<evidence type="ECO:0000256" key="5">
    <source>
        <dbReference type="HAMAP-Rule" id="MF_00978"/>
    </source>
</evidence>
<dbReference type="SUPFAM" id="SSF46785">
    <property type="entry name" value="Winged helix' DNA-binding domain"/>
    <property type="match status" value="1"/>
</dbReference>
<dbReference type="AlphaFoldDB" id="I4D079"/>
<keyword evidence="5" id="KW-0678">Repressor</keyword>
<dbReference type="NCBIfam" id="TIGR00121">
    <property type="entry name" value="birA_ligase"/>
    <property type="match status" value="1"/>
</dbReference>
<dbReference type="InterPro" id="IPR008988">
    <property type="entry name" value="Transcriptional_repressor_C"/>
</dbReference>
<dbReference type="eggNOG" id="COG1654">
    <property type="taxonomic scope" value="Bacteria"/>
</dbReference>
<dbReference type="Gene3D" id="1.10.10.10">
    <property type="entry name" value="Winged helix-like DNA-binding domain superfamily/Winged helix DNA-binding domain"/>
    <property type="match status" value="1"/>
</dbReference>
<accession>I4D079</accession>
<feature type="binding site" evidence="5">
    <location>
        <position position="115"/>
    </location>
    <ligand>
        <name>biotin</name>
        <dbReference type="ChEBI" id="CHEBI:57586"/>
    </ligand>
</feature>
<dbReference type="InterPro" id="IPR036388">
    <property type="entry name" value="WH-like_DNA-bd_sf"/>
</dbReference>
<keyword evidence="8" id="KW-1185">Reference proteome</keyword>
<dbReference type="HAMAP" id="MF_00978">
    <property type="entry name" value="Bifunct_BirA"/>
    <property type="match status" value="1"/>
</dbReference>
<dbReference type="InterPro" id="IPR004143">
    <property type="entry name" value="BPL_LPL_catalytic"/>
</dbReference>
<dbReference type="GO" id="GO:0003677">
    <property type="term" value="F:DNA binding"/>
    <property type="evidence" value="ECO:0007669"/>
    <property type="project" value="UniProtKB-UniRule"/>
</dbReference>
<dbReference type="Pfam" id="PF03099">
    <property type="entry name" value="BPL_LplA_LipB"/>
    <property type="match status" value="1"/>
</dbReference>
<dbReference type="InterPro" id="IPR004408">
    <property type="entry name" value="Biotin_CoA_COase_ligase"/>
</dbReference>
<feature type="binding site" evidence="5">
    <location>
        <begin position="119"/>
        <end position="121"/>
    </location>
    <ligand>
        <name>biotin</name>
        <dbReference type="ChEBI" id="CHEBI:57586"/>
    </ligand>
</feature>
<keyword evidence="5" id="KW-0805">Transcription regulation</keyword>
<evidence type="ECO:0000313" key="8">
    <source>
        <dbReference type="Proteomes" id="UP000002892"/>
    </source>
</evidence>
<dbReference type="Gene3D" id="3.30.930.10">
    <property type="entry name" value="Bira Bifunctional Protein, Domain 2"/>
    <property type="match status" value="1"/>
</dbReference>
<dbReference type="GO" id="GO:0005737">
    <property type="term" value="C:cytoplasm"/>
    <property type="evidence" value="ECO:0007669"/>
    <property type="project" value="TreeGrafter"/>
</dbReference>
<feature type="binding site" evidence="5">
    <location>
        <position position="185"/>
    </location>
    <ligand>
        <name>biotin</name>
        <dbReference type="ChEBI" id="CHEBI:57586"/>
    </ligand>
</feature>
<dbReference type="eggNOG" id="COG0340">
    <property type="taxonomic scope" value="Bacteria"/>
</dbReference>
<dbReference type="KEGG" id="dai:Desaci_0088"/>
<dbReference type="RefSeq" id="WP_014825219.1">
    <property type="nucleotide sequence ID" value="NC_018068.1"/>
</dbReference>
<dbReference type="GO" id="GO:0004077">
    <property type="term" value="F:biotin--[biotin carboxyl-carrier protein] ligase activity"/>
    <property type="evidence" value="ECO:0007669"/>
    <property type="project" value="UniProtKB-UniRule"/>
</dbReference>
<sequence>MARQDILQLLTTLPGEYVSGEKISQQLNVTRASVWKQIKQLQEEGFEIEAQTKKGYCLRKTPDSLNAWVIEQMLGTVSFGRSLIIEDELPSTNAKAKELAREGGIHGQVIIARTQCSGRGRMQREWQSPKGGLWMSIIIRPNLSLANASKLTLAASVAVVDALKELYRLPVGIKWPNDLIYNGHKIAGILGEVVGEWNRVQTLILGIGINANFPRENLGSSIAAATLQEILGHEVDLNKLTAAILLHLEKQVSALEADMFEELCINWTARAVGIGEEVKVIRGEEVFRGIFRGISQEGELLLETDHGEVRFSAGEVRLRSKLGTYFGEPL</sequence>
<organism evidence="7 8">
    <name type="scientific">Desulfosporosinus acidiphilus (strain DSM 22704 / JCM 16185 / SJ4)</name>
    <dbReference type="NCBI Taxonomy" id="646529"/>
    <lineage>
        <taxon>Bacteria</taxon>
        <taxon>Bacillati</taxon>
        <taxon>Bacillota</taxon>
        <taxon>Clostridia</taxon>
        <taxon>Eubacteriales</taxon>
        <taxon>Desulfitobacteriaceae</taxon>
        <taxon>Desulfosporosinus</taxon>
    </lineage>
</organism>
<reference evidence="7 8" key="1">
    <citation type="journal article" date="2012" name="J. Bacteriol.">
        <title>Complete genome sequences of Desulfosporosinus orientis DSM765T, Desulfosporosinus youngiae DSM17734T, Desulfosporosinus meridiei DSM13257T, and Desulfosporosinus acidiphilus DSM22704T.</title>
        <authorList>
            <person name="Pester M."/>
            <person name="Brambilla E."/>
            <person name="Alazard D."/>
            <person name="Rattei T."/>
            <person name="Weinmaier T."/>
            <person name="Han J."/>
            <person name="Lucas S."/>
            <person name="Lapidus A."/>
            <person name="Cheng J.F."/>
            <person name="Goodwin L."/>
            <person name="Pitluck S."/>
            <person name="Peters L."/>
            <person name="Ovchinnikova G."/>
            <person name="Teshima H."/>
            <person name="Detter J.C."/>
            <person name="Han C.S."/>
            <person name="Tapia R."/>
            <person name="Land M.L."/>
            <person name="Hauser L."/>
            <person name="Kyrpides N.C."/>
            <person name="Ivanova N.N."/>
            <person name="Pagani I."/>
            <person name="Huntmann M."/>
            <person name="Wei C.L."/>
            <person name="Davenport K.W."/>
            <person name="Daligault H."/>
            <person name="Chain P.S."/>
            <person name="Chen A."/>
            <person name="Mavromatis K."/>
            <person name="Markowitz V."/>
            <person name="Szeto E."/>
            <person name="Mikhailova N."/>
            <person name="Pati A."/>
            <person name="Wagner M."/>
            <person name="Woyke T."/>
            <person name="Ollivier B."/>
            <person name="Klenk H.P."/>
            <person name="Spring S."/>
            <person name="Loy A."/>
        </authorList>
    </citation>
    <scope>NUCLEOTIDE SEQUENCE [LARGE SCALE GENOMIC DNA]</scope>
    <source>
        <strain evidence="8">DSM 22704 / JCM 16185 / SJ4</strain>
    </source>
</reference>
<dbReference type="InterPro" id="IPR045864">
    <property type="entry name" value="aa-tRNA-synth_II/BPL/LPL"/>
</dbReference>
<keyword evidence="5" id="KW-0238">DNA-binding</keyword>
<dbReference type="STRING" id="646529.Desaci_0088"/>
<dbReference type="Pfam" id="PF08279">
    <property type="entry name" value="HTH_11"/>
    <property type="match status" value="1"/>
</dbReference>
<keyword evidence="3 5" id="KW-0067">ATP-binding</keyword>
<feature type="binding site" evidence="5">
    <location>
        <begin position="91"/>
        <end position="93"/>
    </location>
    <ligand>
        <name>biotin</name>
        <dbReference type="ChEBI" id="CHEBI:57586"/>
    </ligand>
</feature>
<dbReference type="GO" id="GO:0006355">
    <property type="term" value="P:regulation of DNA-templated transcription"/>
    <property type="evidence" value="ECO:0007669"/>
    <property type="project" value="UniProtKB-UniRule"/>
</dbReference>
<dbReference type="EC" id="6.3.4.15" evidence="5"/>
<evidence type="ECO:0000259" key="6">
    <source>
        <dbReference type="PROSITE" id="PS51733"/>
    </source>
</evidence>
<keyword evidence="2 5" id="KW-0547">Nucleotide-binding</keyword>
<dbReference type="Proteomes" id="UP000002892">
    <property type="component" value="Chromosome"/>
</dbReference>
<keyword evidence="4 5" id="KW-0092">Biotin</keyword>
<dbReference type="GO" id="GO:0009249">
    <property type="term" value="P:protein lipoylation"/>
    <property type="evidence" value="ECO:0007669"/>
    <property type="project" value="UniProtKB-ARBA"/>
</dbReference>